<dbReference type="InterPro" id="IPR047112">
    <property type="entry name" value="RecG/Mfd"/>
</dbReference>
<name>A0A0G0YTZ4_9BACT</name>
<dbReference type="EMBL" id="LCBC01000012">
    <property type="protein sequence ID" value="KKS03933.1"/>
    <property type="molecule type" value="Genomic_DNA"/>
</dbReference>
<accession>A0A0G0YTZ4</accession>
<dbReference type="PANTHER" id="PTHR47964:SF1">
    <property type="entry name" value="ATP-DEPENDENT DNA HELICASE HOMOLOG RECG, CHLOROPLASTIC"/>
    <property type="match status" value="1"/>
</dbReference>
<sequence length="130" mass="14876">MMIESAERFGLAQLHQLRGRVGRGKYQSYCLLFTDSRAENSLRRLKSMEKIHVGFELAEIDLKMRGPGEVFGLKQSGFVNLKIADLSDQKMISQAQSEAKKLIEEDWQLTKYPLLANKLSRFQSELAQPN</sequence>
<keyword evidence="2 4" id="KW-0347">Helicase</keyword>
<dbReference type="GO" id="GO:0006281">
    <property type="term" value="P:DNA repair"/>
    <property type="evidence" value="ECO:0007669"/>
    <property type="project" value="InterPro"/>
</dbReference>
<evidence type="ECO:0000259" key="3">
    <source>
        <dbReference type="Pfam" id="PF19833"/>
    </source>
</evidence>
<dbReference type="PATRIC" id="fig|1618411.3.peg.736"/>
<dbReference type="InterPro" id="IPR045562">
    <property type="entry name" value="RecG_dom3_C"/>
</dbReference>
<dbReference type="AlphaFoldDB" id="A0A0G0YTZ4"/>
<evidence type="ECO:0000256" key="2">
    <source>
        <dbReference type="ARBA" id="ARBA00022806"/>
    </source>
</evidence>
<comment type="caution">
    <text evidence="4">The sequence shown here is derived from an EMBL/GenBank/DDBJ whole genome shotgun (WGS) entry which is preliminary data.</text>
</comment>
<dbReference type="GO" id="GO:0003678">
    <property type="term" value="F:DNA helicase activity"/>
    <property type="evidence" value="ECO:0007669"/>
    <property type="project" value="TreeGrafter"/>
</dbReference>
<keyword evidence="2 4" id="KW-0547">Nucleotide-binding</keyword>
<protein>
    <submittedName>
        <fullName evidence="4">ATP-dependent DNA helicase RecG</fullName>
    </submittedName>
</protein>
<dbReference type="Gene3D" id="3.40.50.300">
    <property type="entry name" value="P-loop containing nucleotide triphosphate hydrolases"/>
    <property type="match status" value="1"/>
</dbReference>
<reference evidence="4 5" key="1">
    <citation type="journal article" date="2015" name="Nature">
        <title>rRNA introns, odd ribosomes, and small enigmatic genomes across a large radiation of phyla.</title>
        <authorList>
            <person name="Brown C.T."/>
            <person name="Hug L.A."/>
            <person name="Thomas B.C."/>
            <person name="Sharon I."/>
            <person name="Castelle C.J."/>
            <person name="Singh A."/>
            <person name="Wilkins M.J."/>
            <person name="Williams K.H."/>
            <person name="Banfield J.F."/>
        </authorList>
    </citation>
    <scope>NUCLEOTIDE SEQUENCE [LARGE SCALE GENOMIC DNA]</scope>
</reference>
<evidence type="ECO:0000256" key="1">
    <source>
        <dbReference type="ARBA" id="ARBA00022801"/>
    </source>
</evidence>
<feature type="domain" description="ATP-dependent DNA helicase RecG" evidence="3">
    <location>
        <begin position="54"/>
        <end position="111"/>
    </location>
</feature>
<dbReference type="PANTHER" id="PTHR47964">
    <property type="entry name" value="ATP-DEPENDENT DNA HELICASE HOMOLOG RECG, CHLOROPLASTIC"/>
    <property type="match status" value="1"/>
</dbReference>
<dbReference type="Pfam" id="PF19833">
    <property type="entry name" value="RecG_dom3_C"/>
    <property type="match status" value="1"/>
</dbReference>
<keyword evidence="1" id="KW-0378">Hydrolase</keyword>
<dbReference type="SUPFAM" id="SSF52540">
    <property type="entry name" value="P-loop containing nucleoside triphosphate hydrolases"/>
    <property type="match status" value="1"/>
</dbReference>
<evidence type="ECO:0000313" key="4">
    <source>
        <dbReference type="EMBL" id="KKS03933.1"/>
    </source>
</evidence>
<organism evidence="4 5">
    <name type="scientific">Candidatus Curtissbacteria bacterium GW2011_GWA2_41_24</name>
    <dbReference type="NCBI Taxonomy" id="1618411"/>
    <lineage>
        <taxon>Bacteria</taxon>
        <taxon>Candidatus Curtissiibacteriota</taxon>
    </lineage>
</organism>
<keyword evidence="2 4" id="KW-0067">ATP-binding</keyword>
<dbReference type="GO" id="GO:0016787">
    <property type="term" value="F:hydrolase activity"/>
    <property type="evidence" value="ECO:0007669"/>
    <property type="project" value="UniProtKB-KW"/>
</dbReference>
<dbReference type="Proteomes" id="UP000034493">
    <property type="component" value="Unassembled WGS sequence"/>
</dbReference>
<proteinExistence type="predicted"/>
<evidence type="ECO:0000313" key="5">
    <source>
        <dbReference type="Proteomes" id="UP000034493"/>
    </source>
</evidence>
<dbReference type="InterPro" id="IPR027417">
    <property type="entry name" value="P-loop_NTPase"/>
</dbReference>
<gene>
    <name evidence="4" type="ORF">UU56_C0012G0007</name>
</gene>